<dbReference type="InterPro" id="IPR000845">
    <property type="entry name" value="Nucleoside_phosphorylase_d"/>
</dbReference>
<proteinExistence type="inferred from homology"/>
<keyword evidence="3" id="KW-0660">Purine salvage</keyword>
<evidence type="ECO:0000313" key="7">
    <source>
        <dbReference type="Proteomes" id="UP000306274"/>
    </source>
</evidence>
<feature type="binding site" evidence="3">
    <location>
        <position position="209"/>
    </location>
    <ligand>
        <name>phosphate</name>
        <dbReference type="ChEBI" id="CHEBI:43474"/>
    </ligand>
</feature>
<evidence type="ECO:0000256" key="1">
    <source>
        <dbReference type="ARBA" id="ARBA00022676"/>
    </source>
</evidence>
<feature type="binding site" evidence="3">
    <location>
        <position position="29"/>
    </location>
    <ligand>
        <name>phosphate</name>
        <dbReference type="ChEBI" id="CHEBI:43474"/>
    </ligand>
</feature>
<feature type="binding site" evidence="3">
    <location>
        <begin position="232"/>
        <end position="234"/>
    </location>
    <ligand>
        <name>substrate</name>
    </ligand>
</feature>
<dbReference type="HAMAP" id="MF_01963">
    <property type="entry name" value="MTAP"/>
    <property type="match status" value="1"/>
</dbReference>
<feature type="binding site" evidence="3">
    <location>
        <position position="208"/>
    </location>
    <ligand>
        <name>substrate</name>
    </ligand>
</feature>
<keyword evidence="7" id="KW-1185">Reference proteome</keyword>
<comment type="caution">
    <text evidence="3">Lacks conserved residue(s) required for the propagation of feature annotation.</text>
</comment>
<keyword evidence="1 3" id="KW-0328">Glycosyltransferase</keyword>
<gene>
    <name evidence="6" type="ORF">E5Z02_20495</name>
</gene>
<dbReference type="InterPro" id="IPR035994">
    <property type="entry name" value="Nucleoside_phosphorylase_sf"/>
</dbReference>
<feature type="site" description="Important for substrate specificity" evidence="3">
    <location>
        <position position="245"/>
    </location>
</feature>
<comment type="similarity">
    <text evidence="3">Belongs to the PNP/MTAP phosphorylase family. MTAP subfamily.</text>
</comment>
<dbReference type="RefSeq" id="WP_099219527.1">
    <property type="nucleotide sequence ID" value="NZ_JBLLLO010000032.1"/>
</dbReference>
<dbReference type="NCBIfam" id="TIGR01694">
    <property type="entry name" value="MTAP"/>
    <property type="match status" value="1"/>
</dbReference>
<comment type="pathway">
    <text evidence="3">Purine metabolism; purine nucleoside salvage.</text>
</comment>
<keyword evidence="2 3" id="KW-0808">Transferase</keyword>
<evidence type="ECO:0000256" key="2">
    <source>
        <dbReference type="ARBA" id="ARBA00022679"/>
    </source>
</evidence>
<dbReference type="EC" id="2.4.2.1" evidence="3"/>
<dbReference type="PANTHER" id="PTHR42679">
    <property type="entry name" value="S-METHYL-5'-THIOADENOSINE PHOSPHORYLASE"/>
    <property type="match status" value="1"/>
</dbReference>
<dbReference type="PANTHER" id="PTHR42679:SF2">
    <property type="entry name" value="S-METHYL-5'-THIOADENOSINE PHOSPHORYLASE"/>
    <property type="match status" value="1"/>
</dbReference>
<dbReference type="InterPro" id="IPR010044">
    <property type="entry name" value="MTAP"/>
</dbReference>
<feature type="region of interest" description="Disordered" evidence="4">
    <location>
        <begin position="1"/>
        <end position="20"/>
    </location>
</feature>
<dbReference type="CDD" id="cd09010">
    <property type="entry name" value="MTAP_SsMTAPII_like_MTIP"/>
    <property type="match status" value="1"/>
</dbReference>
<protein>
    <recommendedName>
        <fullName evidence="3">Purine nucleoside phosphorylase</fullName>
        <shortName evidence="3">PNP</shortName>
        <ecNumber evidence="3">2.4.2.1</ecNumber>
    </recommendedName>
</protein>
<evidence type="ECO:0000313" key="6">
    <source>
        <dbReference type="EMBL" id="TGZ07669.1"/>
    </source>
</evidence>
<name>A0ABY2PBM3_9ACTN</name>
<evidence type="ECO:0000256" key="3">
    <source>
        <dbReference type="HAMAP-Rule" id="MF_01963"/>
    </source>
</evidence>
<dbReference type="Proteomes" id="UP000306274">
    <property type="component" value="Unassembled WGS sequence"/>
</dbReference>
<dbReference type="NCBIfam" id="NF006599">
    <property type="entry name" value="PRK09136.1"/>
    <property type="match status" value="1"/>
</dbReference>
<dbReference type="Pfam" id="PF01048">
    <property type="entry name" value="PNP_UDP_1"/>
    <property type="match status" value="1"/>
</dbReference>
<sequence length="294" mass="31217">MANAHTETSETGSGTGTEGSAEIGVIGGSGFYSFLEDVTEVSVDTPYGKPSDSVFLGEIGGRRVAFLPRHGRGHHLPPHRINYRANLWALRSVGVRQVLGPCAVGGLRPEYGPGTLLVPDQLVDRTKNRVQTYYDGETRADGTVPHVVHLGFADPYCPEGRKAALAAARGQDWEPVDGGTLVVVEGPRFSTRAESRWHAAMGWSVVGMTGHPEAVLARELGLCYTTMTLVTDLDAGAEAGEGVSHEEVLRVFAANVDRLRSVLFDAVGGLPATDSRDCVCSHALDGIDTGITLP</sequence>
<comment type="function">
    <text evidence="3">Purine nucleoside phosphorylase involved in purine salvage.</text>
</comment>
<feature type="site" description="Important for substrate specificity" evidence="3">
    <location>
        <position position="190"/>
    </location>
</feature>
<organism evidence="6 7">
    <name type="scientific">Streptomyces rhizosphaericola</name>
    <dbReference type="NCBI Taxonomy" id="2564098"/>
    <lineage>
        <taxon>Bacteria</taxon>
        <taxon>Bacillati</taxon>
        <taxon>Actinomycetota</taxon>
        <taxon>Actinomycetes</taxon>
        <taxon>Kitasatosporales</taxon>
        <taxon>Streptomycetaceae</taxon>
        <taxon>Streptomyces</taxon>
    </lineage>
</organism>
<dbReference type="GO" id="GO:0017061">
    <property type="term" value="F:S-methyl-5-thioadenosine phosphorylase activity"/>
    <property type="evidence" value="ECO:0007669"/>
    <property type="project" value="UniProtKB-EC"/>
</dbReference>
<dbReference type="SUPFAM" id="SSF53167">
    <property type="entry name" value="Purine and uridine phosphorylases"/>
    <property type="match status" value="1"/>
</dbReference>
<evidence type="ECO:0000256" key="4">
    <source>
        <dbReference type="SAM" id="MobiDB-lite"/>
    </source>
</evidence>
<feature type="binding site" evidence="3">
    <location>
        <begin position="69"/>
        <end position="70"/>
    </location>
    <ligand>
        <name>phosphate</name>
        <dbReference type="ChEBI" id="CHEBI:43474"/>
    </ligand>
</feature>
<comment type="catalytic activity">
    <reaction evidence="3">
        <text>a purine D-ribonucleoside + phosphate = a purine nucleobase + alpha-D-ribose 1-phosphate</text>
        <dbReference type="Rhea" id="RHEA:19805"/>
        <dbReference type="ChEBI" id="CHEBI:26386"/>
        <dbReference type="ChEBI" id="CHEBI:43474"/>
        <dbReference type="ChEBI" id="CHEBI:57720"/>
        <dbReference type="ChEBI" id="CHEBI:142355"/>
        <dbReference type="EC" id="2.4.2.1"/>
    </reaction>
</comment>
<dbReference type="Gene3D" id="3.40.50.1580">
    <property type="entry name" value="Nucleoside phosphorylase domain"/>
    <property type="match status" value="1"/>
</dbReference>
<comment type="miscellaneous">
    <text evidence="3">Although this enzyme belongs to the family of MTA phosphorylases based on sequence homology, it lacks several conserved amino acids in the substrate binding pocket that confer specificity towards MTA.</text>
</comment>
<dbReference type="EMBL" id="SRZK01000208">
    <property type="protein sequence ID" value="TGZ07669.1"/>
    <property type="molecule type" value="Genomic_DNA"/>
</dbReference>
<evidence type="ECO:0000259" key="5">
    <source>
        <dbReference type="Pfam" id="PF01048"/>
    </source>
</evidence>
<feature type="domain" description="Nucleoside phosphorylase" evidence="5">
    <location>
        <begin position="22"/>
        <end position="263"/>
    </location>
</feature>
<comment type="subunit">
    <text evidence="3">Homohexamer. Dimer of a homotrimer.</text>
</comment>
<comment type="caution">
    <text evidence="6">The sequence shown here is derived from an EMBL/GenBank/DDBJ whole genome shotgun (WGS) entry which is preliminary data.</text>
</comment>
<reference evidence="6 7" key="1">
    <citation type="submission" date="2019-04" db="EMBL/GenBank/DDBJ databases">
        <title>Streptomyces rhizosphaericola sp. nov., an actinobacterium isolated from the wheat rhizosphere.</title>
        <authorList>
            <person name="Vargas Hoyos H.A."/>
            <person name="Santos S.N."/>
            <person name="Genuario D.B."/>
            <person name="Melo I.S."/>
            <person name="Da Silva L.J."/>
            <person name="Da Silva F.S.P."/>
            <person name="Zucchi T.D."/>
        </authorList>
    </citation>
    <scope>NUCLEOTIDE SEQUENCE [LARGE SCALE GENOMIC DNA]</scope>
    <source>
        <strain evidence="6 7">1AS2c</strain>
    </source>
</reference>
<accession>A0ABY2PBM3</accession>
<dbReference type="NCBIfam" id="NF005876">
    <property type="entry name" value="PRK07823.1"/>
    <property type="match status" value="1"/>
</dbReference>